<reference evidence="2" key="2">
    <citation type="journal article" date="2024" name="Antonie Van Leeuwenhoek">
        <title>Roseihalotalea indica gen. nov., sp. nov., a halophilic Bacteroidetes from mesopelagic Southwest Indian Ocean with higher carbohydrate metabolic potential.</title>
        <authorList>
            <person name="Chen B."/>
            <person name="Zhang M."/>
            <person name="Lin D."/>
            <person name="Ye J."/>
            <person name="Tang K."/>
        </authorList>
    </citation>
    <scope>NUCLEOTIDE SEQUENCE</scope>
    <source>
        <strain evidence="2">TK19036</strain>
    </source>
</reference>
<feature type="domain" description="MOSC" evidence="1">
    <location>
        <begin position="122"/>
        <end position="268"/>
    </location>
</feature>
<dbReference type="EMBL" id="CP120682">
    <property type="protein sequence ID" value="WKN38897.1"/>
    <property type="molecule type" value="Genomic_DNA"/>
</dbReference>
<dbReference type="GO" id="GO:0030170">
    <property type="term" value="F:pyridoxal phosphate binding"/>
    <property type="evidence" value="ECO:0007669"/>
    <property type="project" value="InterPro"/>
</dbReference>
<gene>
    <name evidence="2" type="ORF">K4G66_09295</name>
</gene>
<dbReference type="PANTHER" id="PTHR14237">
    <property type="entry name" value="MOLYBDOPTERIN COFACTOR SULFURASE MOSC"/>
    <property type="match status" value="1"/>
</dbReference>
<dbReference type="Pfam" id="PF03473">
    <property type="entry name" value="MOSC"/>
    <property type="match status" value="1"/>
</dbReference>
<dbReference type="GO" id="GO:0003824">
    <property type="term" value="F:catalytic activity"/>
    <property type="evidence" value="ECO:0007669"/>
    <property type="project" value="InterPro"/>
</dbReference>
<name>A0AA49GQY5_9BACT</name>
<dbReference type="PANTHER" id="PTHR14237:SF19">
    <property type="entry name" value="MITOCHONDRIAL AMIDOXIME REDUCING COMPONENT 1"/>
    <property type="match status" value="1"/>
</dbReference>
<evidence type="ECO:0000259" key="1">
    <source>
        <dbReference type="PROSITE" id="PS51340"/>
    </source>
</evidence>
<dbReference type="AlphaFoldDB" id="A0AA49GQY5"/>
<dbReference type="PROSITE" id="PS51340">
    <property type="entry name" value="MOSC"/>
    <property type="match status" value="1"/>
</dbReference>
<dbReference type="InterPro" id="IPR005302">
    <property type="entry name" value="MoCF_Sase_C"/>
</dbReference>
<dbReference type="Pfam" id="PF03476">
    <property type="entry name" value="MOSC_N"/>
    <property type="match status" value="1"/>
</dbReference>
<dbReference type="SUPFAM" id="SSF50800">
    <property type="entry name" value="PK beta-barrel domain-like"/>
    <property type="match status" value="1"/>
</dbReference>
<sequence>MCAVSITKIMVYPVKSLAGVSLQESAVLRTGLRLDRRWAVVNANREVITGREYPRLLGISVDIEAGTLLLKASEISVYKLSSEPAPRQEIDVRLFKRNVKGLPLGKNVSDWLSGYLGIACELIMLGEEGVEMLSKYGGLEGDRVSYADTSPIHLISEESLHELNTRLDRPVLMNRFRPNIIIKGGKPYQEDDWKYIRIGDCEFEVNEHCKRCVFTTVDPVLQKKDEQQEPLRTLSTYRKNAAGAVTFGVNLIPRKLGKLHVGQPVNVIE</sequence>
<accession>A0AA49GQY5</accession>
<evidence type="ECO:0000313" key="2">
    <source>
        <dbReference type="EMBL" id="WKN38897.1"/>
    </source>
</evidence>
<organism evidence="2">
    <name type="scientific">Roseihalotalea indica</name>
    <dbReference type="NCBI Taxonomy" id="2867963"/>
    <lineage>
        <taxon>Bacteria</taxon>
        <taxon>Pseudomonadati</taxon>
        <taxon>Bacteroidota</taxon>
        <taxon>Cytophagia</taxon>
        <taxon>Cytophagales</taxon>
        <taxon>Catalimonadaceae</taxon>
        <taxon>Roseihalotalea</taxon>
    </lineage>
</organism>
<dbReference type="GO" id="GO:0030151">
    <property type="term" value="F:molybdenum ion binding"/>
    <property type="evidence" value="ECO:0007669"/>
    <property type="project" value="InterPro"/>
</dbReference>
<dbReference type="InterPro" id="IPR005303">
    <property type="entry name" value="MOCOS_middle"/>
</dbReference>
<reference evidence="2" key="1">
    <citation type="journal article" date="2023" name="Comput. Struct. Biotechnol. J.">
        <title>Discovery of a novel marine Bacteroidetes with a rich repertoire of carbohydrate-active enzymes.</title>
        <authorList>
            <person name="Chen B."/>
            <person name="Liu G."/>
            <person name="Chen Q."/>
            <person name="Wang H."/>
            <person name="Liu L."/>
            <person name="Tang K."/>
        </authorList>
    </citation>
    <scope>NUCLEOTIDE SEQUENCE</scope>
    <source>
        <strain evidence="2">TK19036</strain>
    </source>
</reference>
<dbReference type="SUPFAM" id="SSF141673">
    <property type="entry name" value="MOSC N-terminal domain-like"/>
    <property type="match status" value="1"/>
</dbReference>
<proteinExistence type="predicted"/>
<protein>
    <submittedName>
        <fullName evidence="2">MOSC domain-containing protein</fullName>
    </submittedName>
</protein>
<dbReference type="InterPro" id="IPR011037">
    <property type="entry name" value="Pyrv_Knase-like_insert_dom_sf"/>
</dbReference>